<name>A0A0L6UC77_9BASI</name>
<evidence type="ECO:0000313" key="1">
    <source>
        <dbReference type="EMBL" id="KNZ45395.1"/>
    </source>
</evidence>
<proteinExistence type="predicted"/>
<comment type="caution">
    <text evidence="1">The sequence shown here is derived from an EMBL/GenBank/DDBJ whole genome shotgun (WGS) entry which is preliminary data.</text>
</comment>
<sequence>SQINFELVGCAIKLVSPSLPSLSTASTTTTTSLSCDFHSNKDHNPYPDLSFILQVIADYAWLKLTFDPSSTTLLTASIAFLIAECPASILSWPSFSETFKHIDFLYPNSR</sequence>
<dbReference type="Proteomes" id="UP000037035">
    <property type="component" value="Unassembled WGS sequence"/>
</dbReference>
<keyword evidence="2" id="KW-1185">Reference proteome</keyword>
<reference evidence="1 2" key="1">
    <citation type="submission" date="2015-08" db="EMBL/GenBank/DDBJ databases">
        <title>Next Generation Sequencing and Analysis of the Genome of Puccinia sorghi L Schw, the Causal Agent of Maize Common Rust.</title>
        <authorList>
            <person name="Rochi L."/>
            <person name="Burguener G."/>
            <person name="Darino M."/>
            <person name="Turjanski A."/>
            <person name="Kreff E."/>
            <person name="Dieguez M.J."/>
            <person name="Sacco F."/>
        </authorList>
    </citation>
    <scope>NUCLEOTIDE SEQUENCE [LARGE SCALE GENOMIC DNA]</scope>
    <source>
        <strain evidence="1 2">RO10H11247</strain>
    </source>
</reference>
<dbReference type="EMBL" id="LAVV01013677">
    <property type="protein sequence ID" value="KNZ45395.1"/>
    <property type="molecule type" value="Genomic_DNA"/>
</dbReference>
<feature type="non-terminal residue" evidence="1">
    <location>
        <position position="1"/>
    </location>
</feature>
<gene>
    <name evidence="1" type="ORF">VP01_8165g1</name>
</gene>
<dbReference type="AlphaFoldDB" id="A0A0L6UC77"/>
<organism evidence="1 2">
    <name type="scientific">Puccinia sorghi</name>
    <dbReference type="NCBI Taxonomy" id="27349"/>
    <lineage>
        <taxon>Eukaryota</taxon>
        <taxon>Fungi</taxon>
        <taxon>Dikarya</taxon>
        <taxon>Basidiomycota</taxon>
        <taxon>Pucciniomycotina</taxon>
        <taxon>Pucciniomycetes</taxon>
        <taxon>Pucciniales</taxon>
        <taxon>Pucciniaceae</taxon>
        <taxon>Puccinia</taxon>
    </lineage>
</organism>
<dbReference type="VEuPathDB" id="FungiDB:VP01_8165g1"/>
<accession>A0A0L6UC77</accession>
<evidence type="ECO:0000313" key="2">
    <source>
        <dbReference type="Proteomes" id="UP000037035"/>
    </source>
</evidence>
<dbReference type="STRING" id="27349.A0A0L6UC77"/>
<protein>
    <submittedName>
        <fullName evidence="1">Uncharacterized protein</fullName>
    </submittedName>
</protein>